<dbReference type="RefSeq" id="WP_182327933.1">
    <property type="nucleotide sequence ID" value="NZ_CP058554.1"/>
</dbReference>
<dbReference type="Proteomes" id="UP000515240">
    <property type="component" value="Chromosome"/>
</dbReference>
<dbReference type="SUPFAM" id="SSF102588">
    <property type="entry name" value="LmbE-like"/>
    <property type="match status" value="1"/>
</dbReference>
<sequence>MEALKSRHIEGEGTSELQWQHWLAQAPMGTIPAAELLQGCERVVIVSPHPDDEILATAGIMQHCEASGLPCTVIAVTSGEASHPGSRLWTPDQLAQARERESAQALALLCPGSQIIHLRIPDGQVQDHQPQLESRLQQLLRPTDAVFCPWRYDGHPDHEATGEACAAATADIGSRLFEVPIWTWHWAIPGDQRVPWQQAVRMPLSADQLDRKCLALSCFRSQLLPDPSTGRAAILPRWATARLLRNFEVILR</sequence>
<dbReference type="PANTHER" id="PTHR12993:SF29">
    <property type="entry name" value="BLR3841 PROTEIN"/>
    <property type="match status" value="1"/>
</dbReference>
<dbReference type="Gene3D" id="3.40.50.10320">
    <property type="entry name" value="LmbE-like"/>
    <property type="match status" value="1"/>
</dbReference>
<dbReference type="InterPro" id="IPR003737">
    <property type="entry name" value="GlcNAc_PI_deacetylase-related"/>
</dbReference>
<dbReference type="KEGG" id="cpis:HS961_11230"/>
<dbReference type="Pfam" id="PF02585">
    <property type="entry name" value="PIG-L"/>
    <property type="match status" value="1"/>
</dbReference>
<evidence type="ECO:0000313" key="1">
    <source>
        <dbReference type="EMBL" id="QMV73356.1"/>
    </source>
</evidence>
<dbReference type="AlphaFoldDB" id="A0A7G5EH81"/>
<organism evidence="1 2">
    <name type="scientific">Comamonas piscis</name>
    <dbReference type="NCBI Taxonomy" id="1562974"/>
    <lineage>
        <taxon>Bacteria</taxon>
        <taxon>Pseudomonadati</taxon>
        <taxon>Pseudomonadota</taxon>
        <taxon>Betaproteobacteria</taxon>
        <taxon>Burkholderiales</taxon>
        <taxon>Comamonadaceae</taxon>
        <taxon>Comamonas</taxon>
    </lineage>
</organism>
<protein>
    <submittedName>
        <fullName evidence="1">PIG-L family deacetylase</fullName>
    </submittedName>
</protein>
<dbReference type="PANTHER" id="PTHR12993">
    <property type="entry name" value="N-ACETYLGLUCOSAMINYL-PHOSPHATIDYLINOSITOL DE-N-ACETYLASE-RELATED"/>
    <property type="match status" value="1"/>
</dbReference>
<keyword evidence="2" id="KW-1185">Reference proteome</keyword>
<proteinExistence type="predicted"/>
<accession>A0A7G5EH81</accession>
<dbReference type="GO" id="GO:0016811">
    <property type="term" value="F:hydrolase activity, acting on carbon-nitrogen (but not peptide) bonds, in linear amides"/>
    <property type="evidence" value="ECO:0007669"/>
    <property type="project" value="TreeGrafter"/>
</dbReference>
<gene>
    <name evidence="1" type="ORF">HS961_11230</name>
</gene>
<evidence type="ECO:0000313" key="2">
    <source>
        <dbReference type="Proteomes" id="UP000515240"/>
    </source>
</evidence>
<name>A0A7G5EH81_9BURK</name>
<dbReference type="InterPro" id="IPR024078">
    <property type="entry name" value="LmbE-like_dom_sf"/>
</dbReference>
<reference evidence="1 2" key="1">
    <citation type="journal article" date="2020" name="G3 (Bethesda)">
        <title>CeMbio - The Caenorhabditis elegans Microbiome Resource.</title>
        <authorList>
            <person name="Dirksen P."/>
            <person name="Assie A."/>
            <person name="Zimmermann J."/>
            <person name="Zhang F."/>
            <person name="Tietje A.M."/>
            <person name="Marsh S.A."/>
            <person name="Felix M.A."/>
            <person name="Shapira M."/>
            <person name="Kaleta C."/>
            <person name="Schulenburg H."/>
            <person name="Samuel B."/>
        </authorList>
    </citation>
    <scope>NUCLEOTIDE SEQUENCE [LARGE SCALE GENOMIC DNA]</scope>
    <source>
        <strain evidence="1 2">BIGb0172</strain>
    </source>
</reference>
<dbReference type="EMBL" id="CP058554">
    <property type="protein sequence ID" value="QMV73356.1"/>
    <property type="molecule type" value="Genomic_DNA"/>
</dbReference>